<organism evidence="2 3">
    <name type="scientific">Emcibacter nanhaiensis</name>
    <dbReference type="NCBI Taxonomy" id="1505037"/>
    <lineage>
        <taxon>Bacteria</taxon>
        <taxon>Pseudomonadati</taxon>
        <taxon>Pseudomonadota</taxon>
        <taxon>Alphaproteobacteria</taxon>
        <taxon>Emcibacterales</taxon>
        <taxon>Emcibacteraceae</taxon>
        <taxon>Emcibacter</taxon>
    </lineage>
</organism>
<keyword evidence="3" id="KW-1185">Reference proteome</keyword>
<dbReference type="InterPro" id="IPR050181">
    <property type="entry name" value="Cold_shock_domain"/>
</dbReference>
<dbReference type="EMBL" id="VFIY01000004">
    <property type="protein sequence ID" value="TPD62665.1"/>
    <property type="molecule type" value="Genomic_DNA"/>
</dbReference>
<name>A0A501PQZ1_9PROT</name>
<dbReference type="InterPro" id="IPR012340">
    <property type="entry name" value="NA-bd_OB-fold"/>
</dbReference>
<feature type="domain" description="CSD" evidence="1">
    <location>
        <begin position="134"/>
        <end position="201"/>
    </location>
</feature>
<dbReference type="CDD" id="cd04458">
    <property type="entry name" value="CSP_CDS"/>
    <property type="match status" value="2"/>
</dbReference>
<feature type="domain" description="CSD" evidence="1">
    <location>
        <begin position="41"/>
        <end position="106"/>
    </location>
</feature>
<dbReference type="Pfam" id="PF00313">
    <property type="entry name" value="CSD"/>
    <property type="match status" value="2"/>
</dbReference>
<reference evidence="3" key="1">
    <citation type="submission" date="2019-06" db="EMBL/GenBank/DDBJ databases">
        <title>The complete genome of Emcibacter congregatus ZYLT.</title>
        <authorList>
            <person name="Zhao Z."/>
        </authorList>
    </citation>
    <scope>NUCLEOTIDE SEQUENCE [LARGE SCALE GENOMIC DNA]</scope>
    <source>
        <strain evidence="3">MCCC 1A06723</strain>
    </source>
</reference>
<proteinExistence type="predicted"/>
<evidence type="ECO:0000313" key="3">
    <source>
        <dbReference type="Proteomes" id="UP000319148"/>
    </source>
</evidence>
<dbReference type="Gene3D" id="2.40.50.140">
    <property type="entry name" value="Nucleic acid-binding proteins"/>
    <property type="match status" value="2"/>
</dbReference>
<dbReference type="AlphaFoldDB" id="A0A501PQZ1"/>
<evidence type="ECO:0000313" key="2">
    <source>
        <dbReference type="EMBL" id="TPD62665.1"/>
    </source>
</evidence>
<protein>
    <submittedName>
        <fullName evidence="2">Cold-shock protein</fullName>
    </submittedName>
</protein>
<dbReference type="PRINTS" id="PR00050">
    <property type="entry name" value="COLDSHOCK"/>
</dbReference>
<dbReference type="PANTHER" id="PTHR11544">
    <property type="entry name" value="COLD SHOCK DOMAIN CONTAINING PROTEINS"/>
    <property type="match status" value="1"/>
</dbReference>
<dbReference type="InterPro" id="IPR011129">
    <property type="entry name" value="CSD"/>
</dbReference>
<dbReference type="PROSITE" id="PS51857">
    <property type="entry name" value="CSD_2"/>
    <property type="match status" value="2"/>
</dbReference>
<dbReference type="GO" id="GO:0003676">
    <property type="term" value="F:nucleic acid binding"/>
    <property type="evidence" value="ECO:0007669"/>
    <property type="project" value="InterPro"/>
</dbReference>
<comment type="caution">
    <text evidence="2">The sequence shown here is derived from an EMBL/GenBank/DDBJ whole genome shotgun (WGS) entry which is preliminary data.</text>
</comment>
<accession>A0A501PQZ1</accession>
<dbReference type="OrthoDB" id="9791685at2"/>
<dbReference type="InterPro" id="IPR002059">
    <property type="entry name" value="CSP_DNA-bd"/>
</dbReference>
<dbReference type="Proteomes" id="UP000319148">
    <property type="component" value="Unassembled WGS sequence"/>
</dbReference>
<dbReference type="SUPFAM" id="SSF50249">
    <property type="entry name" value="Nucleic acid-binding proteins"/>
    <property type="match status" value="2"/>
</dbReference>
<gene>
    <name evidence="2" type="ORF">FIV46_00875</name>
</gene>
<sequence length="201" mass="22217">MESGAAVGAQVELENVDSHAGAEIEEKKAQKIQNNSEPFEEVDGAVKWFDAVKGYGFVDANDHKGDILVHFSILKELGRRSLPEGATVKCLSADRPKGRQAVKILEYDLSTAVEKSENPASRIDENIDISELEFVEATVKWFNRVRGYGFVNRGDGGQDIFIHMEILRHFGMDHLVPGQTVQVAIDEGDRGLMVKAIKSFS</sequence>
<dbReference type="GO" id="GO:0005829">
    <property type="term" value="C:cytosol"/>
    <property type="evidence" value="ECO:0007669"/>
    <property type="project" value="UniProtKB-ARBA"/>
</dbReference>
<dbReference type="RefSeq" id="WP_139937915.1">
    <property type="nucleotide sequence ID" value="NZ_JBHSYP010000022.1"/>
</dbReference>
<evidence type="ECO:0000259" key="1">
    <source>
        <dbReference type="PROSITE" id="PS51857"/>
    </source>
</evidence>
<dbReference type="SMART" id="SM00357">
    <property type="entry name" value="CSP"/>
    <property type="match status" value="2"/>
</dbReference>